<dbReference type="CDD" id="cd07185">
    <property type="entry name" value="OmpA_C-like"/>
    <property type="match status" value="1"/>
</dbReference>
<dbReference type="RefSeq" id="WP_246062057.1">
    <property type="nucleotide sequence ID" value="NZ_VFQC01000001.1"/>
</dbReference>
<evidence type="ECO:0000256" key="2">
    <source>
        <dbReference type="ARBA" id="ARBA00023136"/>
    </source>
</evidence>
<dbReference type="InterPro" id="IPR050330">
    <property type="entry name" value="Bact_OuterMem_StrucFunc"/>
</dbReference>
<name>A0A543NGE7_9ACTN</name>
<protein>
    <submittedName>
        <fullName evidence="8">OmpA family protein</fullName>
    </submittedName>
</protein>
<keyword evidence="3" id="KW-0998">Cell outer membrane</keyword>
<feature type="region of interest" description="Disordered" evidence="5">
    <location>
        <begin position="220"/>
        <end position="240"/>
    </location>
</feature>
<dbReference type="PANTHER" id="PTHR30329">
    <property type="entry name" value="STATOR ELEMENT OF FLAGELLAR MOTOR COMPLEX"/>
    <property type="match status" value="1"/>
</dbReference>
<feature type="region of interest" description="Disordered" evidence="5">
    <location>
        <begin position="172"/>
        <end position="194"/>
    </location>
</feature>
<dbReference type="PROSITE" id="PS51257">
    <property type="entry name" value="PROKAR_LIPOPROTEIN"/>
    <property type="match status" value="1"/>
</dbReference>
<feature type="chain" id="PRO_5021962285" evidence="6">
    <location>
        <begin position="37"/>
        <end position="352"/>
    </location>
</feature>
<reference evidence="8 9" key="1">
    <citation type="submission" date="2019-06" db="EMBL/GenBank/DDBJ databases">
        <title>Sequencing the genomes of 1000 actinobacteria strains.</title>
        <authorList>
            <person name="Klenk H.-P."/>
        </authorList>
    </citation>
    <scope>NUCLEOTIDE SEQUENCE [LARGE SCALE GENOMIC DNA]</scope>
    <source>
        <strain evidence="8 9">DSM 45015</strain>
    </source>
</reference>
<feature type="region of interest" description="Disordered" evidence="5">
    <location>
        <begin position="41"/>
        <end position="64"/>
    </location>
</feature>
<evidence type="ECO:0000256" key="3">
    <source>
        <dbReference type="ARBA" id="ARBA00023237"/>
    </source>
</evidence>
<feature type="compositionally biased region" description="Basic and acidic residues" evidence="5">
    <location>
        <begin position="255"/>
        <end position="283"/>
    </location>
</feature>
<feature type="compositionally biased region" description="Polar residues" evidence="5">
    <location>
        <begin position="325"/>
        <end position="334"/>
    </location>
</feature>
<dbReference type="EMBL" id="VFQC01000001">
    <property type="protein sequence ID" value="TQN30926.1"/>
    <property type="molecule type" value="Genomic_DNA"/>
</dbReference>
<feature type="compositionally biased region" description="Polar residues" evidence="5">
    <location>
        <begin position="285"/>
        <end position="295"/>
    </location>
</feature>
<evidence type="ECO:0000256" key="5">
    <source>
        <dbReference type="SAM" id="MobiDB-lite"/>
    </source>
</evidence>
<evidence type="ECO:0000259" key="7">
    <source>
        <dbReference type="PROSITE" id="PS51123"/>
    </source>
</evidence>
<comment type="caution">
    <text evidence="8">The sequence shown here is derived from an EMBL/GenBank/DDBJ whole genome shotgun (WGS) entry which is preliminary data.</text>
</comment>
<dbReference type="InterPro" id="IPR006665">
    <property type="entry name" value="OmpA-like"/>
</dbReference>
<dbReference type="PANTHER" id="PTHR30329:SF21">
    <property type="entry name" value="LIPOPROTEIN YIAD-RELATED"/>
    <property type="match status" value="1"/>
</dbReference>
<keyword evidence="6" id="KW-0732">Signal</keyword>
<dbReference type="Gene3D" id="3.30.1330.60">
    <property type="entry name" value="OmpA-like domain"/>
    <property type="match status" value="1"/>
</dbReference>
<evidence type="ECO:0000313" key="9">
    <source>
        <dbReference type="Proteomes" id="UP000317422"/>
    </source>
</evidence>
<organism evidence="8 9">
    <name type="scientific">Haloactinospora alba</name>
    <dbReference type="NCBI Taxonomy" id="405555"/>
    <lineage>
        <taxon>Bacteria</taxon>
        <taxon>Bacillati</taxon>
        <taxon>Actinomycetota</taxon>
        <taxon>Actinomycetes</taxon>
        <taxon>Streptosporangiales</taxon>
        <taxon>Nocardiopsidaceae</taxon>
        <taxon>Haloactinospora</taxon>
    </lineage>
</organism>
<feature type="signal peptide" evidence="6">
    <location>
        <begin position="1"/>
        <end position="36"/>
    </location>
</feature>
<proteinExistence type="predicted"/>
<feature type="domain" description="OmpA-like" evidence="7">
    <location>
        <begin position="236"/>
        <end position="352"/>
    </location>
</feature>
<sequence>MRTKIKHAKNRSFCSSKIKLATSIALVPLLISGCFADNNQEEKEGKNKKEENSKNKKSDDSIAGTDHTYLTQHAQLDITNLHRIDKKTTILNFELTNKSNEEMDIYSVFAKKEGQGTEVVTGVSLIDTKERKQYLPWQKGNEDCYCSNFEEEHGDRRIPAGETWDFWAAFPSPPQERDQVSVGTPITPPLHEIPIKKDGEIPEEFPKNKNLENSRILDLRGIEENEETGNSRDETGEEVSVRLSSDVLFDVEESKLTSKADDNLKQVAKEIDESNAEEVKIDGYTDNTGNDSINDPLSKDRAESVEEKLEKLVTRPGIEFDSEGHGSSNPVADNNTEEGREKNRRTTVTFEK</sequence>
<dbReference type="PROSITE" id="PS51123">
    <property type="entry name" value="OMPA_2"/>
    <property type="match status" value="1"/>
</dbReference>
<comment type="subcellular location">
    <subcellularLocation>
        <location evidence="1">Cell outer membrane</location>
    </subcellularLocation>
</comment>
<dbReference type="InterPro" id="IPR036737">
    <property type="entry name" value="OmpA-like_sf"/>
</dbReference>
<dbReference type="Proteomes" id="UP000317422">
    <property type="component" value="Unassembled WGS sequence"/>
</dbReference>
<evidence type="ECO:0000256" key="6">
    <source>
        <dbReference type="SAM" id="SignalP"/>
    </source>
</evidence>
<keyword evidence="9" id="KW-1185">Reference proteome</keyword>
<gene>
    <name evidence="8" type="ORF">FHX37_0814</name>
</gene>
<dbReference type="PRINTS" id="PR01021">
    <property type="entry name" value="OMPADOMAIN"/>
</dbReference>
<feature type="compositionally biased region" description="Basic and acidic residues" evidence="5">
    <location>
        <begin position="297"/>
        <end position="313"/>
    </location>
</feature>
<dbReference type="SUPFAM" id="SSF103088">
    <property type="entry name" value="OmpA-like"/>
    <property type="match status" value="1"/>
</dbReference>
<dbReference type="GO" id="GO:0009279">
    <property type="term" value="C:cell outer membrane"/>
    <property type="evidence" value="ECO:0007669"/>
    <property type="project" value="UniProtKB-SubCell"/>
</dbReference>
<keyword evidence="2 4" id="KW-0472">Membrane</keyword>
<dbReference type="Pfam" id="PF00691">
    <property type="entry name" value="OmpA"/>
    <property type="match status" value="1"/>
</dbReference>
<feature type="compositionally biased region" description="Basic and acidic residues" evidence="5">
    <location>
        <begin position="220"/>
        <end position="234"/>
    </location>
</feature>
<feature type="compositionally biased region" description="Basic and acidic residues" evidence="5">
    <location>
        <begin position="41"/>
        <end position="60"/>
    </location>
</feature>
<dbReference type="InterPro" id="IPR006664">
    <property type="entry name" value="OMP_bac"/>
</dbReference>
<dbReference type="AlphaFoldDB" id="A0A543NGE7"/>
<evidence type="ECO:0000313" key="8">
    <source>
        <dbReference type="EMBL" id="TQN30926.1"/>
    </source>
</evidence>
<evidence type="ECO:0000256" key="4">
    <source>
        <dbReference type="PROSITE-ProRule" id="PRU00473"/>
    </source>
</evidence>
<accession>A0A543NGE7</accession>
<feature type="region of interest" description="Disordered" evidence="5">
    <location>
        <begin position="255"/>
        <end position="352"/>
    </location>
</feature>
<evidence type="ECO:0000256" key="1">
    <source>
        <dbReference type="ARBA" id="ARBA00004442"/>
    </source>
</evidence>